<dbReference type="SUPFAM" id="SSF47095">
    <property type="entry name" value="HMG-box"/>
    <property type="match status" value="1"/>
</dbReference>
<dbReference type="PANTHER" id="PTHR48112">
    <property type="entry name" value="HIGH MOBILITY GROUP PROTEIN DSP1"/>
    <property type="match status" value="1"/>
</dbReference>
<dbReference type="PANTHER" id="PTHR48112:SF22">
    <property type="entry name" value="MITOCHONDRIAL TRANSCRIPTION FACTOR A, ISOFORM B"/>
    <property type="match status" value="1"/>
</dbReference>
<dbReference type="Pfam" id="PF00505">
    <property type="entry name" value="HMG_box"/>
    <property type="match status" value="1"/>
</dbReference>
<feature type="compositionally biased region" description="Basic and acidic residues" evidence="3">
    <location>
        <begin position="56"/>
        <end position="69"/>
    </location>
</feature>
<evidence type="ECO:0000259" key="4">
    <source>
        <dbReference type="PROSITE" id="PS50118"/>
    </source>
</evidence>
<dbReference type="STRING" id="215637.A0A4P9ZVB4"/>
<name>A0A4P9ZVB4_9FUNG</name>
<dbReference type="CDD" id="cd22012">
    <property type="entry name" value="HMG-box_ABF2_IXR1-like_rpt2"/>
    <property type="match status" value="1"/>
</dbReference>
<dbReference type="AlphaFoldDB" id="A0A4P9ZVB4"/>
<evidence type="ECO:0000256" key="1">
    <source>
        <dbReference type="ARBA" id="ARBA00023125"/>
    </source>
</evidence>
<keyword evidence="2" id="KW-0539">Nucleus</keyword>
<dbReference type="Gene3D" id="1.10.30.10">
    <property type="entry name" value="High mobility group box domain"/>
    <property type="match status" value="1"/>
</dbReference>
<dbReference type="GO" id="GO:0006357">
    <property type="term" value="P:regulation of transcription by RNA polymerase II"/>
    <property type="evidence" value="ECO:0007669"/>
    <property type="project" value="TreeGrafter"/>
</dbReference>
<feature type="DNA-binding region" description="HMG box" evidence="2">
    <location>
        <begin position="47"/>
        <end position="115"/>
    </location>
</feature>
<gene>
    <name evidence="5" type="ORF">BJ085DRAFT_29408</name>
</gene>
<dbReference type="EMBL" id="ML002524">
    <property type="protein sequence ID" value="RKP37218.1"/>
    <property type="molecule type" value="Genomic_DNA"/>
</dbReference>
<dbReference type="InterPro" id="IPR050342">
    <property type="entry name" value="HMGB"/>
</dbReference>
<evidence type="ECO:0000313" key="6">
    <source>
        <dbReference type="Proteomes" id="UP000268162"/>
    </source>
</evidence>
<accession>A0A4P9ZVB4</accession>
<evidence type="ECO:0000256" key="3">
    <source>
        <dbReference type="SAM" id="MobiDB-lite"/>
    </source>
</evidence>
<dbReference type="InterPro" id="IPR036910">
    <property type="entry name" value="HMG_box_dom_sf"/>
</dbReference>
<keyword evidence="6" id="KW-1185">Reference proteome</keyword>
<feature type="region of interest" description="Disordered" evidence="3">
    <location>
        <begin position="127"/>
        <end position="170"/>
    </location>
</feature>
<keyword evidence="1 2" id="KW-0238">DNA-binding</keyword>
<evidence type="ECO:0000313" key="5">
    <source>
        <dbReference type="EMBL" id="RKP37218.1"/>
    </source>
</evidence>
<dbReference type="SMART" id="SM00398">
    <property type="entry name" value="HMG"/>
    <property type="match status" value="1"/>
</dbReference>
<dbReference type="GO" id="GO:0003677">
    <property type="term" value="F:DNA binding"/>
    <property type="evidence" value="ECO:0007669"/>
    <property type="project" value="UniProtKB-UniRule"/>
</dbReference>
<dbReference type="PROSITE" id="PS50118">
    <property type="entry name" value="HMG_BOX_2"/>
    <property type="match status" value="1"/>
</dbReference>
<protein>
    <submittedName>
        <fullName evidence="5">High mobility group box domain-containing protein</fullName>
    </submittedName>
</protein>
<reference evidence="6" key="1">
    <citation type="journal article" date="2018" name="Nat. Microbiol.">
        <title>Leveraging single-cell genomics to expand the fungal tree of life.</title>
        <authorList>
            <person name="Ahrendt S.R."/>
            <person name="Quandt C.A."/>
            <person name="Ciobanu D."/>
            <person name="Clum A."/>
            <person name="Salamov A."/>
            <person name="Andreopoulos B."/>
            <person name="Cheng J.F."/>
            <person name="Woyke T."/>
            <person name="Pelin A."/>
            <person name="Henrissat B."/>
            <person name="Reynolds N.K."/>
            <person name="Benny G.L."/>
            <person name="Smith M.E."/>
            <person name="James T.Y."/>
            <person name="Grigoriev I.V."/>
        </authorList>
    </citation>
    <scope>NUCLEOTIDE SEQUENCE [LARGE SCALE GENOMIC DNA]</scope>
    <source>
        <strain evidence="6">RSA 468</strain>
    </source>
</reference>
<dbReference type="InterPro" id="IPR009071">
    <property type="entry name" value="HMG_box_dom"/>
</dbReference>
<dbReference type="GO" id="GO:0005634">
    <property type="term" value="C:nucleus"/>
    <property type="evidence" value="ECO:0007669"/>
    <property type="project" value="UniProtKB-UniRule"/>
</dbReference>
<dbReference type="Proteomes" id="UP000268162">
    <property type="component" value="Unassembled WGS sequence"/>
</dbReference>
<proteinExistence type="predicted"/>
<sequence>MDEAGGGSSQSASTQLGMAPEGSDPDAELADPAKKRRPRRPKDPNAPKKPQNAYFRYRDQELGRMKTDNETETITDLTRRISENWKNLSTKDKQPFFDQYNREIDVYRVIYKEYRLAMKARAEALGETPDPSLLDPPVINPADPNDPVQLDEEDEQEVHLLLDSDPVENA</sequence>
<evidence type="ECO:0000256" key="2">
    <source>
        <dbReference type="PROSITE-ProRule" id="PRU00267"/>
    </source>
</evidence>
<organism evidence="5 6">
    <name type="scientific">Dimargaris cristalligena</name>
    <dbReference type="NCBI Taxonomy" id="215637"/>
    <lineage>
        <taxon>Eukaryota</taxon>
        <taxon>Fungi</taxon>
        <taxon>Fungi incertae sedis</taxon>
        <taxon>Zoopagomycota</taxon>
        <taxon>Kickxellomycotina</taxon>
        <taxon>Dimargaritomycetes</taxon>
        <taxon>Dimargaritales</taxon>
        <taxon>Dimargaritaceae</taxon>
        <taxon>Dimargaris</taxon>
    </lineage>
</organism>
<feature type="region of interest" description="Disordered" evidence="3">
    <location>
        <begin position="1"/>
        <end position="70"/>
    </location>
</feature>
<feature type="domain" description="HMG box" evidence="4">
    <location>
        <begin position="47"/>
        <end position="115"/>
    </location>
</feature>